<dbReference type="Proteomes" id="UP000037069">
    <property type="component" value="Unassembled WGS sequence"/>
</dbReference>
<proteinExistence type="predicted"/>
<organism evidence="1 2">
    <name type="scientific">Lucilia cuprina</name>
    <name type="common">Green bottle fly</name>
    <name type="synonym">Australian sheep blowfly</name>
    <dbReference type="NCBI Taxonomy" id="7375"/>
    <lineage>
        <taxon>Eukaryota</taxon>
        <taxon>Metazoa</taxon>
        <taxon>Ecdysozoa</taxon>
        <taxon>Arthropoda</taxon>
        <taxon>Hexapoda</taxon>
        <taxon>Insecta</taxon>
        <taxon>Pterygota</taxon>
        <taxon>Neoptera</taxon>
        <taxon>Endopterygota</taxon>
        <taxon>Diptera</taxon>
        <taxon>Brachycera</taxon>
        <taxon>Muscomorpha</taxon>
        <taxon>Oestroidea</taxon>
        <taxon>Calliphoridae</taxon>
        <taxon>Luciliinae</taxon>
        <taxon>Lucilia</taxon>
    </lineage>
</organism>
<evidence type="ECO:0000313" key="1">
    <source>
        <dbReference type="EMBL" id="KNC28446.1"/>
    </source>
</evidence>
<keyword evidence="2" id="KW-1185">Reference proteome</keyword>
<dbReference type="AlphaFoldDB" id="A0A0L0C861"/>
<sequence length="168" mass="19056">MKYPHLDVIAILSKTGGISTSSLPGLAGSLQYKVSDFSLFRLLEVFFAKRMLIKGLASQRMMDVHYNAAYTNDFIDFSKFFGVYSAHGVLSVVANESDAFASRMLEYRSKVPVHGLAEPDFFRVYSAHGVLYVNPFWVVANRSDAFASRMLDYLSKVLYMDWQNHVQE</sequence>
<evidence type="ECO:0000313" key="2">
    <source>
        <dbReference type="Proteomes" id="UP000037069"/>
    </source>
</evidence>
<comment type="caution">
    <text evidence="1">The sequence shown here is derived from an EMBL/GenBank/DDBJ whole genome shotgun (WGS) entry which is preliminary data.</text>
</comment>
<accession>A0A0L0C861</accession>
<dbReference type="EMBL" id="JRES01000772">
    <property type="protein sequence ID" value="KNC28446.1"/>
    <property type="molecule type" value="Genomic_DNA"/>
</dbReference>
<gene>
    <name evidence="1" type="ORF">FF38_06016</name>
</gene>
<name>A0A0L0C861_LUCCU</name>
<reference evidence="1 2" key="1">
    <citation type="journal article" date="2015" name="Nat. Commun.">
        <title>Lucilia cuprina genome unlocks parasitic fly biology to underpin future interventions.</title>
        <authorList>
            <person name="Anstead C.A."/>
            <person name="Korhonen P.K."/>
            <person name="Young N.D."/>
            <person name="Hall R.S."/>
            <person name="Jex A.R."/>
            <person name="Murali S.C."/>
            <person name="Hughes D.S."/>
            <person name="Lee S.F."/>
            <person name="Perry T."/>
            <person name="Stroehlein A.J."/>
            <person name="Ansell B.R."/>
            <person name="Breugelmans B."/>
            <person name="Hofmann A."/>
            <person name="Qu J."/>
            <person name="Dugan S."/>
            <person name="Lee S.L."/>
            <person name="Chao H."/>
            <person name="Dinh H."/>
            <person name="Han Y."/>
            <person name="Doddapaneni H.V."/>
            <person name="Worley K.C."/>
            <person name="Muzny D.M."/>
            <person name="Ioannidis P."/>
            <person name="Waterhouse R.M."/>
            <person name="Zdobnov E.M."/>
            <person name="James P.J."/>
            <person name="Bagnall N.H."/>
            <person name="Kotze A.C."/>
            <person name="Gibbs R.A."/>
            <person name="Richards S."/>
            <person name="Batterham P."/>
            <person name="Gasser R.B."/>
        </authorList>
    </citation>
    <scope>NUCLEOTIDE SEQUENCE [LARGE SCALE GENOMIC DNA]</scope>
    <source>
        <strain evidence="1 2">LS</strain>
        <tissue evidence="1">Full body</tissue>
    </source>
</reference>
<protein>
    <submittedName>
        <fullName evidence="1">Uncharacterized protein</fullName>
    </submittedName>
</protein>